<evidence type="ECO:0008006" key="9">
    <source>
        <dbReference type="Google" id="ProtNLM"/>
    </source>
</evidence>
<sequence length="372" mass="39218">MLVQLPEPRAKSSVLELSELLKATPQAAGEEAVDRTKHPSGIVPQLQNVVATVDLGCRLELKEIALHARNAEYNPKRFAAVIMRIREPKTTALIFASGKMVCTGAKSEAESRLAAKKYCRIVQRTGFDDVKMKEFKIQNIVGSCDVKFPIRLEGLAYSHGYFATYEPELFPGLIYRMKEPKIVLLIFVSGKVVLTGAKKREEIYTAFENIYPTLQEYRKREATEAAGLAALTAPPAQAATPSSDKPAAAAGGGAGSSAAAAAAGGGGAVMMPPPARRLNSSMPPPAATPAPDHGHHGGAPAATPAATPAHAPPATPAHVPPATPAYVPPATPAYVPPATPGYQIPSMPPPTTTQYRAPAPMAPPLPRLPNKQ</sequence>
<dbReference type="PANTHER" id="PTHR10126">
    <property type="entry name" value="TATA-BOX BINDING PROTEIN"/>
    <property type="match status" value="1"/>
</dbReference>
<comment type="subcellular location">
    <subcellularLocation>
        <location evidence="1">Nucleus</location>
    </subcellularLocation>
</comment>
<dbReference type="EMBL" id="CP126214">
    <property type="protein sequence ID" value="WIA16775.1"/>
    <property type="molecule type" value="Genomic_DNA"/>
</dbReference>
<comment type="similarity">
    <text evidence="2">Belongs to the TBP family.</text>
</comment>
<organism evidence="7 8">
    <name type="scientific">Tetradesmus obliquus</name>
    <name type="common">Green alga</name>
    <name type="synonym">Acutodesmus obliquus</name>
    <dbReference type="NCBI Taxonomy" id="3088"/>
    <lineage>
        <taxon>Eukaryota</taxon>
        <taxon>Viridiplantae</taxon>
        <taxon>Chlorophyta</taxon>
        <taxon>core chlorophytes</taxon>
        <taxon>Chlorophyceae</taxon>
        <taxon>CS clade</taxon>
        <taxon>Sphaeropleales</taxon>
        <taxon>Scenedesmaceae</taxon>
        <taxon>Tetradesmus</taxon>
    </lineage>
</organism>
<dbReference type="InterPro" id="IPR000814">
    <property type="entry name" value="TBP"/>
</dbReference>
<dbReference type="Pfam" id="PF00352">
    <property type="entry name" value="TBP"/>
    <property type="match status" value="2"/>
</dbReference>
<keyword evidence="4" id="KW-0804">Transcription</keyword>
<evidence type="ECO:0000313" key="8">
    <source>
        <dbReference type="Proteomes" id="UP001244341"/>
    </source>
</evidence>
<evidence type="ECO:0000256" key="2">
    <source>
        <dbReference type="ARBA" id="ARBA00005560"/>
    </source>
</evidence>
<dbReference type="InterPro" id="IPR012295">
    <property type="entry name" value="TBP_dom_sf"/>
</dbReference>
<dbReference type="PROSITE" id="PS00351">
    <property type="entry name" value="TFIID"/>
    <property type="match status" value="1"/>
</dbReference>
<feature type="compositionally biased region" description="Low complexity" evidence="6">
    <location>
        <begin position="298"/>
        <end position="309"/>
    </location>
</feature>
<keyword evidence="8" id="KW-1185">Reference proteome</keyword>
<dbReference type="SUPFAM" id="SSF55945">
    <property type="entry name" value="TATA-box binding protein-like"/>
    <property type="match status" value="2"/>
</dbReference>
<evidence type="ECO:0000256" key="6">
    <source>
        <dbReference type="SAM" id="MobiDB-lite"/>
    </source>
</evidence>
<dbReference type="Proteomes" id="UP001244341">
    <property type="component" value="Chromosome 7b"/>
</dbReference>
<dbReference type="HAMAP" id="MF_00408">
    <property type="entry name" value="TATA_bind_prot_arch"/>
    <property type="match status" value="1"/>
</dbReference>
<dbReference type="InterPro" id="IPR033710">
    <property type="entry name" value="TBP_eukaryotic"/>
</dbReference>
<dbReference type="CDD" id="cd04516">
    <property type="entry name" value="TBP_eukaryotes"/>
    <property type="match status" value="1"/>
</dbReference>
<dbReference type="PRINTS" id="PR00686">
    <property type="entry name" value="TIFACTORIID"/>
</dbReference>
<evidence type="ECO:0000256" key="1">
    <source>
        <dbReference type="ARBA" id="ARBA00004123"/>
    </source>
</evidence>
<proteinExistence type="inferred from homology"/>
<dbReference type="Gene3D" id="3.30.310.10">
    <property type="entry name" value="TATA-Binding Protein"/>
    <property type="match status" value="2"/>
</dbReference>
<feature type="compositionally biased region" description="Pro residues" evidence="6">
    <location>
        <begin position="310"/>
        <end position="339"/>
    </location>
</feature>
<keyword evidence="5" id="KW-0539">Nucleus</keyword>
<name>A0ABY8U6E3_TETOB</name>
<evidence type="ECO:0000313" key="7">
    <source>
        <dbReference type="EMBL" id="WIA16775.1"/>
    </source>
</evidence>
<evidence type="ECO:0000256" key="4">
    <source>
        <dbReference type="ARBA" id="ARBA00023163"/>
    </source>
</evidence>
<accession>A0ABY8U6E3</accession>
<keyword evidence="3" id="KW-0238">DNA-binding</keyword>
<feature type="region of interest" description="Disordered" evidence="6">
    <location>
        <begin position="233"/>
        <end position="372"/>
    </location>
</feature>
<dbReference type="InterPro" id="IPR030491">
    <property type="entry name" value="TBP_CS"/>
</dbReference>
<evidence type="ECO:0000256" key="5">
    <source>
        <dbReference type="ARBA" id="ARBA00023242"/>
    </source>
</evidence>
<feature type="compositionally biased region" description="Pro residues" evidence="6">
    <location>
        <begin position="360"/>
        <end position="372"/>
    </location>
</feature>
<gene>
    <name evidence="7" type="ORF">OEZ85_013424</name>
</gene>
<evidence type="ECO:0000256" key="3">
    <source>
        <dbReference type="ARBA" id="ARBA00023125"/>
    </source>
</evidence>
<protein>
    <recommendedName>
        <fullName evidence="9">TATA-box binding protein</fullName>
    </recommendedName>
</protein>
<reference evidence="7 8" key="1">
    <citation type="submission" date="2023-05" db="EMBL/GenBank/DDBJ databases">
        <title>A 100% complete, gapless, phased diploid assembly of the Scenedesmus obliquus UTEX 3031 genome.</title>
        <authorList>
            <person name="Biondi T.C."/>
            <person name="Hanschen E.R."/>
            <person name="Kwon T."/>
            <person name="Eng W."/>
            <person name="Kruse C.P.S."/>
            <person name="Koehler S.I."/>
            <person name="Kunde Y."/>
            <person name="Gleasner C.D."/>
            <person name="You Mak K.T."/>
            <person name="Polle J."/>
            <person name="Hovde B.T."/>
            <person name="Starkenburg S.R."/>
        </authorList>
    </citation>
    <scope>NUCLEOTIDE SEQUENCE [LARGE SCALE GENOMIC DNA]</scope>
    <source>
        <strain evidence="7 8">DOE0152z</strain>
    </source>
</reference>